<dbReference type="Gene3D" id="2.40.50.100">
    <property type="match status" value="1"/>
</dbReference>
<accession>A0A1S7LHT3</accession>
<organism evidence="4">
    <name type="scientific">Magnetococcus massalia (strain MO-1)</name>
    <dbReference type="NCBI Taxonomy" id="451514"/>
    <lineage>
        <taxon>Bacteria</taxon>
        <taxon>Pseudomonadati</taxon>
        <taxon>Pseudomonadota</taxon>
        <taxon>Magnetococcia</taxon>
        <taxon>Magnetococcales</taxon>
        <taxon>Magnetococcaceae</taxon>
        <taxon>Magnetococcus</taxon>
    </lineage>
</organism>
<dbReference type="EMBL" id="LO017727">
    <property type="protein sequence ID" value="CRH05953.1"/>
    <property type="molecule type" value="Genomic_DNA"/>
</dbReference>
<keyword evidence="2" id="KW-0175">Coiled coil</keyword>
<evidence type="ECO:0000313" key="4">
    <source>
        <dbReference type="EMBL" id="CRH05953.1"/>
    </source>
</evidence>
<dbReference type="PANTHER" id="PTHR30469:SF15">
    <property type="entry name" value="HLYD FAMILY OF SECRETION PROTEINS"/>
    <property type="match status" value="1"/>
</dbReference>
<dbReference type="PANTHER" id="PTHR30469">
    <property type="entry name" value="MULTIDRUG RESISTANCE PROTEIN MDTA"/>
    <property type="match status" value="1"/>
</dbReference>
<feature type="coiled-coil region" evidence="2">
    <location>
        <begin position="95"/>
        <end position="153"/>
    </location>
</feature>
<evidence type="ECO:0000256" key="3">
    <source>
        <dbReference type="SAM" id="SignalP"/>
    </source>
</evidence>
<feature type="chain" id="PRO_5013295005" evidence="3">
    <location>
        <begin position="26"/>
        <end position="348"/>
    </location>
</feature>
<protein>
    <submittedName>
        <fullName evidence="4">Uncharacterized protein</fullName>
    </submittedName>
</protein>
<dbReference type="Gene3D" id="1.10.287.470">
    <property type="entry name" value="Helix hairpin bin"/>
    <property type="match status" value="1"/>
</dbReference>
<proteinExistence type="inferred from homology"/>
<keyword evidence="3" id="KW-0732">Signal</keyword>
<dbReference type="NCBIfam" id="TIGR01730">
    <property type="entry name" value="RND_mfp"/>
    <property type="match status" value="1"/>
</dbReference>
<dbReference type="SUPFAM" id="SSF111369">
    <property type="entry name" value="HlyD-like secretion proteins"/>
    <property type="match status" value="1"/>
</dbReference>
<dbReference type="AlphaFoldDB" id="A0A1S7LHT3"/>
<comment type="similarity">
    <text evidence="1">Belongs to the membrane fusion protein (MFP) (TC 8.A.1) family.</text>
</comment>
<evidence type="ECO:0000256" key="2">
    <source>
        <dbReference type="SAM" id="Coils"/>
    </source>
</evidence>
<dbReference type="Gene3D" id="2.40.30.170">
    <property type="match status" value="1"/>
</dbReference>
<gene>
    <name evidence="4" type="ORF">MAGMO_1775</name>
</gene>
<reference evidence="4" key="1">
    <citation type="submission" date="2015-04" db="EMBL/GenBank/DDBJ databases">
        <authorList>
            <person name="Syromyatnikov M.Y."/>
            <person name="Popov V.N."/>
        </authorList>
    </citation>
    <scope>NUCLEOTIDE SEQUENCE</scope>
    <source>
        <strain evidence="4">MO-1</strain>
    </source>
</reference>
<dbReference type="InterPro" id="IPR006143">
    <property type="entry name" value="RND_pump_MFP"/>
</dbReference>
<feature type="signal peptide" evidence="3">
    <location>
        <begin position="1"/>
        <end position="25"/>
    </location>
</feature>
<evidence type="ECO:0000256" key="1">
    <source>
        <dbReference type="ARBA" id="ARBA00009477"/>
    </source>
</evidence>
<dbReference type="GO" id="GO:1990281">
    <property type="term" value="C:efflux pump complex"/>
    <property type="evidence" value="ECO:0007669"/>
    <property type="project" value="TreeGrafter"/>
</dbReference>
<name>A0A1S7LHT3_MAGMO</name>
<dbReference type="GO" id="GO:0015562">
    <property type="term" value="F:efflux transmembrane transporter activity"/>
    <property type="evidence" value="ECO:0007669"/>
    <property type="project" value="TreeGrafter"/>
</dbReference>
<sequence length="348" mass="38893">MNPCLNRAIYAVALLLLCWQGAAQAAEAFPVELRAITQGGGQAQIHAYGRLEATPQKLYFLTDGIMQSLKVVDGQQVKKYSLLATLDPFFIKKEIEQHRQEVAFSRKELSRMQALSSHEVASKKRFDTAQIQLARAQNALQQAQERLKRHNLRAPASGRILHRHLDHAQPITTATPIFDFKADHEPWLVTLRIAAHHMALVDAKVPVKLHFPTHPHEDVSGQVRHSALSQGGGDGHYALKVAVVEKRVFFRAGLQVQATLGRRVADSKGIYPIPLAALSAIHGGQADLYVLKKDQQQVTKLRVAFHRLEGTVAQLYTDLSPYSHYVYRGQHQLRDGVKVRILTPNPKP</sequence>